<dbReference type="PANTHER" id="PTHR12901">
    <property type="entry name" value="SPERM PROTEIN HOMOLOG"/>
    <property type="match status" value="1"/>
</dbReference>
<dbReference type="PANTHER" id="PTHR12901:SF10">
    <property type="entry name" value="COENZYME Q-BINDING PROTEIN COQ10, MITOCHONDRIAL"/>
    <property type="match status" value="1"/>
</dbReference>
<dbReference type="RefSeq" id="WP_091680548.1">
    <property type="nucleotide sequence ID" value="NZ_FOSN01000005.1"/>
</dbReference>
<name>A0A1I3YAD0_9HYPH</name>
<protein>
    <submittedName>
        <fullName evidence="3">Coenzyme Q-binding protein COQ10</fullName>
    </submittedName>
</protein>
<dbReference type="AlphaFoldDB" id="A0A1I3YAD0"/>
<dbReference type="InterPro" id="IPR005031">
    <property type="entry name" value="COQ10_START"/>
</dbReference>
<comment type="similarity">
    <text evidence="1">Belongs to the ribosome association toxin RatA family.</text>
</comment>
<dbReference type="SUPFAM" id="SSF55961">
    <property type="entry name" value="Bet v1-like"/>
    <property type="match status" value="1"/>
</dbReference>
<evidence type="ECO:0000313" key="3">
    <source>
        <dbReference type="EMBL" id="SFK28211.1"/>
    </source>
</evidence>
<keyword evidence="4" id="KW-1185">Reference proteome</keyword>
<sequence>MPSFQTAHRVRHSAAEMFDLVADVEAYPQFVPLCRSLRVRRRTEDNGVATLIANMEVGYKAIHETFTSRVTCNRERLVILVEYIDGPFKHLENRWAFRQQGAGQGDDQSCIVDFGINYEFRSRALSLLMGGMFDAAFRKFATAFEQRADIVYGAAI</sequence>
<feature type="domain" description="Coenzyme Q-binding protein COQ10 START" evidence="2">
    <location>
        <begin position="10"/>
        <end position="145"/>
    </location>
</feature>
<dbReference type="GO" id="GO:0045333">
    <property type="term" value="P:cellular respiration"/>
    <property type="evidence" value="ECO:0007669"/>
    <property type="project" value="InterPro"/>
</dbReference>
<dbReference type="Pfam" id="PF03364">
    <property type="entry name" value="Polyketide_cyc"/>
    <property type="match status" value="1"/>
</dbReference>
<reference evidence="3 4" key="1">
    <citation type="submission" date="2016-10" db="EMBL/GenBank/DDBJ databases">
        <authorList>
            <person name="de Groot N.N."/>
        </authorList>
    </citation>
    <scope>NUCLEOTIDE SEQUENCE [LARGE SCALE GENOMIC DNA]</scope>
    <source>
        <strain evidence="3 4">NE2</strain>
    </source>
</reference>
<dbReference type="Proteomes" id="UP000198755">
    <property type="component" value="Unassembled WGS sequence"/>
</dbReference>
<dbReference type="STRING" id="1612308.SAMN05444581_10592"/>
<dbReference type="InterPro" id="IPR044996">
    <property type="entry name" value="COQ10-like"/>
</dbReference>
<evidence type="ECO:0000256" key="1">
    <source>
        <dbReference type="ARBA" id="ARBA00008918"/>
    </source>
</evidence>
<evidence type="ECO:0000313" key="4">
    <source>
        <dbReference type="Proteomes" id="UP000198755"/>
    </source>
</evidence>
<dbReference type="GO" id="GO:0048039">
    <property type="term" value="F:ubiquinone binding"/>
    <property type="evidence" value="ECO:0007669"/>
    <property type="project" value="InterPro"/>
</dbReference>
<evidence type="ECO:0000259" key="2">
    <source>
        <dbReference type="Pfam" id="PF03364"/>
    </source>
</evidence>
<accession>A0A1I3YAD0</accession>
<dbReference type="EMBL" id="FOSN01000005">
    <property type="protein sequence ID" value="SFK28211.1"/>
    <property type="molecule type" value="Genomic_DNA"/>
</dbReference>
<proteinExistence type="inferred from homology"/>
<dbReference type="CDD" id="cd07813">
    <property type="entry name" value="COQ10p_like"/>
    <property type="match status" value="1"/>
</dbReference>
<organism evidence="3 4">
    <name type="scientific">Methylocapsa palsarum</name>
    <dbReference type="NCBI Taxonomy" id="1612308"/>
    <lineage>
        <taxon>Bacteria</taxon>
        <taxon>Pseudomonadati</taxon>
        <taxon>Pseudomonadota</taxon>
        <taxon>Alphaproteobacteria</taxon>
        <taxon>Hyphomicrobiales</taxon>
        <taxon>Beijerinckiaceae</taxon>
        <taxon>Methylocapsa</taxon>
    </lineage>
</organism>
<gene>
    <name evidence="3" type="ORF">SAMN05444581_10592</name>
</gene>
<dbReference type="Gene3D" id="3.30.530.20">
    <property type="match status" value="1"/>
</dbReference>
<dbReference type="OrthoDB" id="9804759at2"/>
<dbReference type="InterPro" id="IPR023393">
    <property type="entry name" value="START-like_dom_sf"/>
</dbReference>